<dbReference type="EMBL" id="AUWU02000005">
    <property type="protein sequence ID" value="KAH0573118.1"/>
    <property type="molecule type" value="Genomic_DNA"/>
</dbReference>
<name>V6LCC1_9EUKA</name>
<protein>
    <submittedName>
        <fullName evidence="1">Uncharacterized protein</fullName>
    </submittedName>
</protein>
<organism evidence="1">
    <name type="scientific">Spironucleus salmonicida</name>
    <dbReference type="NCBI Taxonomy" id="348837"/>
    <lineage>
        <taxon>Eukaryota</taxon>
        <taxon>Metamonada</taxon>
        <taxon>Diplomonadida</taxon>
        <taxon>Hexamitidae</taxon>
        <taxon>Hexamitinae</taxon>
        <taxon>Spironucleus</taxon>
    </lineage>
</organism>
<keyword evidence="3" id="KW-1185">Reference proteome</keyword>
<dbReference type="EMBL" id="KI546167">
    <property type="protein sequence ID" value="EST41883.1"/>
    <property type="molecule type" value="Genomic_DNA"/>
</dbReference>
<reference evidence="2" key="2">
    <citation type="submission" date="2020-12" db="EMBL/GenBank/DDBJ databases">
        <title>New Spironucleus salmonicida genome in near-complete chromosomes.</title>
        <authorList>
            <person name="Xu F."/>
            <person name="Kurt Z."/>
            <person name="Jimenez-Gonzalez A."/>
            <person name="Astvaldsson A."/>
            <person name="Andersson J.O."/>
            <person name="Svard S.G."/>
        </authorList>
    </citation>
    <scope>NUCLEOTIDE SEQUENCE</scope>
    <source>
        <strain evidence="2">ATCC 50377</strain>
    </source>
</reference>
<reference evidence="1 2" key="1">
    <citation type="journal article" date="2014" name="PLoS Genet.">
        <title>The Genome of Spironucleus salmonicida Highlights a Fish Pathogen Adapted to Fluctuating Environments.</title>
        <authorList>
            <person name="Xu F."/>
            <person name="Jerlstrom-Hultqvist J."/>
            <person name="Einarsson E."/>
            <person name="Astvaldsson A."/>
            <person name="Svard S.G."/>
            <person name="Andersson J.O."/>
        </authorList>
    </citation>
    <scope>NUCLEOTIDE SEQUENCE</scope>
    <source>
        <strain evidence="2">ATCC 50377</strain>
    </source>
</reference>
<dbReference type="Proteomes" id="UP000018208">
    <property type="component" value="Unassembled WGS sequence"/>
</dbReference>
<evidence type="ECO:0000313" key="2">
    <source>
        <dbReference type="EMBL" id="KAH0573118.1"/>
    </source>
</evidence>
<proteinExistence type="predicted"/>
<evidence type="ECO:0000313" key="1">
    <source>
        <dbReference type="EMBL" id="EST41883.1"/>
    </source>
</evidence>
<evidence type="ECO:0000313" key="3">
    <source>
        <dbReference type="Proteomes" id="UP000018208"/>
    </source>
</evidence>
<gene>
    <name evidence="1" type="ORF">SS50377_18720</name>
    <name evidence="2" type="ORF">SS50377_25236</name>
</gene>
<sequence>MKFHNILQPKTLRAHSPRRSFPILQPHQSLTKSLADFSSIDFQTAIIKSVKKQQIKNPQPQLFVPVISRKSTQLLPKTTFNTSFAQIQNSFSVSGSDIDLDIFDCPAKQQSVQPLQPNQNNNSVNTLNPLNRLKISHASLFGSQIKIDSVAQNNTIFPKYRPTTETRNSCYYKTLTDSQFQTTHKESYRFTFDERKHAIFKVFRCEKKELKGIILARDLENFEVYLQFDSSNSIMKSNANLMEKKMMECLEQQRKAVDLIFGFDSGVFKYLSLIKWQRNIRKEQVVYLTEPKPVQNVMAVIDWAIGYSLTRQ</sequence>
<dbReference type="VEuPathDB" id="GiardiaDB:SS50377_25236"/>
<dbReference type="AlphaFoldDB" id="V6LCC1"/>
<accession>V6LCC1</accession>